<accession>A0AAN6JMM4</accession>
<proteinExistence type="predicted"/>
<dbReference type="EMBL" id="JAPDMQ010000864">
    <property type="protein sequence ID" value="KAK0520005.1"/>
    <property type="molecule type" value="Genomic_DNA"/>
</dbReference>
<evidence type="ECO:0000313" key="2">
    <source>
        <dbReference type="Proteomes" id="UP001176521"/>
    </source>
</evidence>
<sequence>MDCPPSPSSVDFLDDLASRYTAADVTRLWLDVPHDAPHRTLGSTLLTWAINNNLIEFPEEQLLGNVQTILGITGSDPWSWVLAELNTPLNSIHILNAANDVMEFPASPRTLSELVTLFQPLDLEHTAASITARLRIPRPSLLPRHVQVPTDASLDILQHIRIANAGTVRGPMPGGAPLCTVAETQLCGHRLVFEWPRTPNLHRAPLAFTVDNIINTLSNIDLLEVYLVAPGMAIDSDDDITRLVVNLEISVHLGQAWHRLAGARP</sequence>
<protein>
    <submittedName>
        <fullName evidence="1">Uncharacterized protein</fullName>
    </submittedName>
</protein>
<dbReference type="Proteomes" id="UP001176521">
    <property type="component" value="Unassembled WGS sequence"/>
</dbReference>
<keyword evidence="2" id="KW-1185">Reference proteome</keyword>
<name>A0AAN6JMM4_9BASI</name>
<organism evidence="1 2">
    <name type="scientific">Tilletia horrida</name>
    <dbReference type="NCBI Taxonomy" id="155126"/>
    <lineage>
        <taxon>Eukaryota</taxon>
        <taxon>Fungi</taxon>
        <taxon>Dikarya</taxon>
        <taxon>Basidiomycota</taxon>
        <taxon>Ustilaginomycotina</taxon>
        <taxon>Exobasidiomycetes</taxon>
        <taxon>Tilletiales</taxon>
        <taxon>Tilletiaceae</taxon>
        <taxon>Tilletia</taxon>
    </lineage>
</organism>
<gene>
    <name evidence="1" type="ORF">OC842_007248</name>
</gene>
<reference evidence="1" key="1">
    <citation type="journal article" date="2023" name="PhytoFront">
        <title>Draft Genome Resources of Seven Strains of Tilletia horrida, Causal Agent of Kernel Smut of Rice.</title>
        <authorList>
            <person name="Khanal S."/>
            <person name="Antony Babu S."/>
            <person name="Zhou X.G."/>
        </authorList>
    </citation>
    <scope>NUCLEOTIDE SEQUENCE</scope>
    <source>
        <strain evidence="1">TX3</strain>
    </source>
</reference>
<comment type="caution">
    <text evidence="1">The sequence shown here is derived from an EMBL/GenBank/DDBJ whole genome shotgun (WGS) entry which is preliminary data.</text>
</comment>
<dbReference type="AlphaFoldDB" id="A0AAN6JMM4"/>
<evidence type="ECO:0000313" key="1">
    <source>
        <dbReference type="EMBL" id="KAK0520005.1"/>
    </source>
</evidence>